<dbReference type="Proteomes" id="UP001163324">
    <property type="component" value="Chromosome 6"/>
</dbReference>
<reference evidence="1" key="1">
    <citation type="submission" date="2022-10" db="EMBL/GenBank/DDBJ databases">
        <title>Complete Genome of Trichothecium roseum strain YXFP-22015, a Plant Pathogen Isolated from Citrus.</title>
        <authorList>
            <person name="Wang Y."/>
            <person name="Zhu L."/>
        </authorList>
    </citation>
    <scope>NUCLEOTIDE SEQUENCE</scope>
    <source>
        <strain evidence="1">YXFP-22015</strain>
    </source>
</reference>
<dbReference type="EMBL" id="CM047945">
    <property type="protein sequence ID" value="KAI9898643.1"/>
    <property type="molecule type" value="Genomic_DNA"/>
</dbReference>
<comment type="caution">
    <text evidence="1">The sequence shown here is derived from an EMBL/GenBank/DDBJ whole genome shotgun (WGS) entry which is preliminary data.</text>
</comment>
<proteinExistence type="predicted"/>
<sequence length="884" mass="99917">MHLSRLATSFLYIQCVYAIDPDASADRLASCDGYSVTRVSETNKGIEAHLDLIGEGCAVYGPDVPKLKLLVEHETDSRLHVLIQDRAGKRYQVPEDVFPRPDAKPSATSSTSRLSFTYTTNPFTFTITRRSTGEILFDTTSSPLIFERQFLWLRTRLPENPSIYGLGEHTDSFRLPTEGYTRTLWARDAGGVPYRSNLYGSHPVYFEHRTTGTHGVFLANSNGMDIRLDKNTNGHSLEYLVIGGIVDLYFMAGPSPTDVARQYAEIVGTPAMVPYWSLGFHQCKYGYRDWFEVAEVSYNYSLAGIPMETIWSDIDYMDHRRIFSLDEENFPVEKTRQLVKYLHDRDQHYIVMIDPAVAEHDYRPYKKGIEDGIFVKDHNGNPFRGVVWPGVTVFPDWYNPNTTNYWIDRFEEFFSPESGVDIDGIWIDMNEPASFCRFPCDDPDQQAKERGLPPSPPSARHPPRKIPNFPKAESLAVLKNVFIQDLEEQEAVHALNIRDPSKQTILVKTETDHEGDDLLKPPYRINNHVPSGELSDLTMYTNLQHANGLWTYDTHNLYGALMGMATRAALLNRRPGLRPFIITRSTFVGSGRYAGKWLGDNVSKWDHYRSSIAGMLGFSSIFQIPMVGSDACGFLGAASEIMCARWATLAAFSPFFRNHADDVSPHQEFYLWPLVASAARYAIDIRYRMLDYLYTALARQSDDGTPAVSPLWFAYPGEEETWGIDLQYLYGDCVLVSPVTRDEARDVDVYLPDDLWYEWDTGKKVRGRGAWVHLEDVPYDRIPLHIRGGCILPLRTGGAKTTTALREGGFELLVAPDLDGRAEGELYLDDGASLDGGPDKTHVKFSFDGDRVTREVRIGSGKGFDVEKVTVLGVEDSEDDRQEL</sequence>
<gene>
    <name evidence="1" type="ORF">N3K66_007003</name>
</gene>
<name>A0ACC0UXL1_9HYPO</name>
<keyword evidence="2" id="KW-1185">Reference proteome</keyword>
<evidence type="ECO:0000313" key="1">
    <source>
        <dbReference type="EMBL" id="KAI9898643.1"/>
    </source>
</evidence>
<organism evidence="1 2">
    <name type="scientific">Trichothecium roseum</name>
    <dbReference type="NCBI Taxonomy" id="47278"/>
    <lineage>
        <taxon>Eukaryota</taxon>
        <taxon>Fungi</taxon>
        <taxon>Dikarya</taxon>
        <taxon>Ascomycota</taxon>
        <taxon>Pezizomycotina</taxon>
        <taxon>Sordariomycetes</taxon>
        <taxon>Hypocreomycetidae</taxon>
        <taxon>Hypocreales</taxon>
        <taxon>Hypocreales incertae sedis</taxon>
        <taxon>Trichothecium</taxon>
    </lineage>
</organism>
<protein>
    <submittedName>
        <fullName evidence="1">Uncharacterized protein</fullName>
    </submittedName>
</protein>
<evidence type="ECO:0000313" key="2">
    <source>
        <dbReference type="Proteomes" id="UP001163324"/>
    </source>
</evidence>
<accession>A0ACC0UXL1</accession>